<dbReference type="EMBL" id="CAJSTJ010000164">
    <property type="protein sequence ID" value="CAG7564265.1"/>
    <property type="molecule type" value="Genomic_DNA"/>
</dbReference>
<dbReference type="Proteomes" id="UP000693738">
    <property type="component" value="Unassembled WGS sequence"/>
</dbReference>
<accession>A0A8J2J0H7</accession>
<dbReference type="AlphaFoldDB" id="A0A8J2J0H7"/>
<sequence length="84" mass="9971">MGREPFDVQVNWPADNKVNWPGKGGDFYNKTGIHMYQISEDEYNPFYTYEVTIRADWPFTYTFYDETGDDYSVSIWMIDLPSYA</sequence>
<evidence type="ECO:0000313" key="2">
    <source>
        <dbReference type="Proteomes" id="UP000693738"/>
    </source>
</evidence>
<organism evidence="1 2">
    <name type="scientific">Fusarium equiseti</name>
    <name type="common">Fusarium scirpi</name>
    <dbReference type="NCBI Taxonomy" id="61235"/>
    <lineage>
        <taxon>Eukaryota</taxon>
        <taxon>Fungi</taxon>
        <taxon>Dikarya</taxon>
        <taxon>Ascomycota</taxon>
        <taxon>Pezizomycotina</taxon>
        <taxon>Sordariomycetes</taxon>
        <taxon>Hypocreomycetidae</taxon>
        <taxon>Hypocreales</taxon>
        <taxon>Nectriaceae</taxon>
        <taxon>Fusarium</taxon>
        <taxon>Fusarium incarnatum-equiseti species complex</taxon>
    </lineage>
</organism>
<reference evidence="1" key="1">
    <citation type="submission" date="2021-05" db="EMBL/GenBank/DDBJ databases">
        <authorList>
            <person name="Khan N."/>
        </authorList>
    </citation>
    <scope>NUCLEOTIDE SEQUENCE</scope>
</reference>
<protein>
    <submittedName>
        <fullName evidence="1">Uncharacterized protein</fullName>
    </submittedName>
</protein>
<name>A0A8J2J0H7_FUSEQ</name>
<gene>
    <name evidence="1" type="ORF">FEQUK3_LOCUS9991</name>
</gene>
<comment type="caution">
    <text evidence="1">The sequence shown here is derived from an EMBL/GenBank/DDBJ whole genome shotgun (WGS) entry which is preliminary data.</text>
</comment>
<evidence type="ECO:0000313" key="1">
    <source>
        <dbReference type="EMBL" id="CAG7564265.1"/>
    </source>
</evidence>
<proteinExistence type="predicted"/>